<evidence type="ECO:0000256" key="1">
    <source>
        <dbReference type="ARBA" id="ARBA00004651"/>
    </source>
</evidence>
<dbReference type="Gene3D" id="3.40.1710.10">
    <property type="entry name" value="abc type-2 transporter like domain"/>
    <property type="match status" value="1"/>
</dbReference>
<feature type="transmembrane region" description="Helical" evidence="6">
    <location>
        <begin position="198"/>
        <end position="221"/>
    </location>
</feature>
<dbReference type="PATRIC" id="fig|1229783.3.peg.1790"/>
<dbReference type="AlphaFoldDB" id="K9AL94"/>
<keyword evidence="9" id="KW-1185">Reference proteome</keyword>
<evidence type="ECO:0000259" key="7">
    <source>
        <dbReference type="Pfam" id="PF12698"/>
    </source>
</evidence>
<reference evidence="8 9" key="1">
    <citation type="journal article" date="2013" name="Genome Announc.">
        <title>Genome Sequence of Staphylococcus massiliensis Strain S46, Isolated from the Surface of Healthy Human Skin.</title>
        <authorList>
            <person name="Srivastav R."/>
            <person name="Singh A."/>
            <person name="Jangir P.K."/>
            <person name="Kumari C."/>
            <person name="Muduli S."/>
            <person name="Sharma R."/>
        </authorList>
    </citation>
    <scope>NUCLEOTIDE SEQUENCE [LARGE SCALE GENOMIC DNA]</scope>
    <source>
        <strain evidence="8 9">S46</strain>
    </source>
</reference>
<sequence length="388" mass="44471">MKTMRLFFIYHSFLLKKWYLIVYILGLFLVLLTSSFAIQSVKQDDKRFDIGVVNLDDAEETQMISKQITETAHLGKHSKIIEMTQDEAERALEAKRIKGYVVFERDMMARFAEDGDLPITVHTYDKSSLDAKMIYSVTDSVYQRFMMMMGGGLAYQDLSTSDNDEDLTQMLMDLLVKGLNQKGAFELESIELYDTAQYYTVSLFVVSMFILMSTMVSILNMNQSQALQDRMAMYHFAKEKIIFVNVTIAAIYTLIWAIIGLVLIVNGMDVAYEGYNLGPLIVLVSYNILLLYMLFMLIELIERAFVKMIIKVSLMICIVVLSGAMIPFVYLKDTVGGVLQYLPFQYVNEQFLELLLHNYLIDTPIAFVCVIGLLGVSTCGVYVWRYLR</sequence>
<dbReference type="PANTHER" id="PTHR30294:SF29">
    <property type="entry name" value="MULTIDRUG ABC TRANSPORTER PERMEASE YBHS-RELATED"/>
    <property type="match status" value="1"/>
</dbReference>
<dbReference type="GO" id="GO:0140359">
    <property type="term" value="F:ABC-type transporter activity"/>
    <property type="evidence" value="ECO:0007669"/>
    <property type="project" value="InterPro"/>
</dbReference>
<evidence type="ECO:0000313" key="8">
    <source>
        <dbReference type="EMBL" id="EKU46811.1"/>
    </source>
</evidence>
<keyword evidence="2" id="KW-1003">Cell membrane</keyword>
<feature type="transmembrane region" description="Helical" evidence="6">
    <location>
        <begin position="277"/>
        <end position="297"/>
    </location>
</feature>
<comment type="caution">
    <text evidence="8">The sequence shown here is derived from an EMBL/GenBank/DDBJ whole genome shotgun (WGS) entry which is preliminary data.</text>
</comment>
<dbReference type="OrthoDB" id="2456256at2"/>
<feature type="domain" description="ABC-2 type transporter transmembrane" evidence="7">
    <location>
        <begin position="17"/>
        <end position="374"/>
    </location>
</feature>
<dbReference type="Proteomes" id="UP000009885">
    <property type="component" value="Unassembled WGS sequence"/>
</dbReference>
<evidence type="ECO:0000256" key="3">
    <source>
        <dbReference type="ARBA" id="ARBA00022692"/>
    </source>
</evidence>
<dbReference type="eggNOG" id="ENOG502Z8ZV">
    <property type="taxonomic scope" value="Bacteria"/>
</dbReference>
<keyword evidence="3 6" id="KW-0812">Transmembrane</keyword>
<proteinExistence type="predicted"/>
<keyword evidence="5 6" id="KW-0472">Membrane</keyword>
<evidence type="ECO:0000256" key="2">
    <source>
        <dbReference type="ARBA" id="ARBA00022475"/>
    </source>
</evidence>
<protein>
    <recommendedName>
        <fullName evidence="7">ABC-2 type transporter transmembrane domain-containing protein</fullName>
    </recommendedName>
</protein>
<dbReference type="STRING" id="1229783.C273_08906"/>
<feature type="transmembrane region" description="Helical" evidence="6">
    <location>
        <begin position="242"/>
        <end position="265"/>
    </location>
</feature>
<evidence type="ECO:0000313" key="9">
    <source>
        <dbReference type="Proteomes" id="UP000009885"/>
    </source>
</evidence>
<dbReference type="Pfam" id="PF12698">
    <property type="entry name" value="ABC2_membrane_3"/>
    <property type="match status" value="1"/>
</dbReference>
<dbReference type="InterPro" id="IPR051449">
    <property type="entry name" value="ABC-2_transporter_component"/>
</dbReference>
<evidence type="ECO:0000256" key="4">
    <source>
        <dbReference type="ARBA" id="ARBA00022989"/>
    </source>
</evidence>
<evidence type="ECO:0000256" key="6">
    <source>
        <dbReference type="SAM" id="Phobius"/>
    </source>
</evidence>
<feature type="transmembrane region" description="Helical" evidence="6">
    <location>
        <begin position="309"/>
        <end position="331"/>
    </location>
</feature>
<name>K9AL94_9STAP</name>
<accession>K9AL94</accession>
<dbReference type="GO" id="GO:0005886">
    <property type="term" value="C:plasma membrane"/>
    <property type="evidence" value="ECO:0007669"/>
    <property type="project" value="UniProtKB-SubCell"/>
</dbReference>
<comment type="subcellular location">
    <subcellularLocation>
        <location evidence="1">Cell membrane</location>
        <topology evidence="1">Multi-pass membrane protein</topology>
    </subcellularLocation>
</comment>
<dbReference type="PANTHER" id="PTHR30294">
    <property type="entry name" value="MEMBRANE COMPONENT OF ABC TRANSPORTER YHHJ-RELATED"/>
    <property type="match status" value="1"/>
</dbReference>
<evidence type="ECO:0000256" key="5">
    <source>
        <dbReference type="ARBA" id="ARBA00023136"/>
    </source>
</evidence>
<feature type="transmembrane region" description="Helical" evidence="6">
    <location>
        <begin position="365"/>
        <end position="384"/>
    </location>
</feature>
<keyword evidence="4 6" id="KW-1133">Transmembrane helix</keyword>
<dbReference type="InterPro" id="IPR013525">
    <property type="entry name" value="ABC2_TM"/>
</dbReference>
<organism evidence="8 9">
    <name type="scientific">Staphylococcus massiliensis S46</name>
    <dbReference type="NCBI Taxonomy" id="1229783"/>
    <lineage>
        <taxon>Bacteria</taxon>
        <taxon>Bacillati</taxon>
        <taxon>Bacillota</taxon>
        <taxon>Bacilli</taxon>
        <taxon>Bacillales</taxon>
        <taxon>Staphylococcaceae</taxon>
        <taxon>Staphylococcus</taxon>
    </lineage>
</organism>
<gene>
    <name evidence="8" type="ORF">C273_08906</name>
</gene>
<dbReference type="EMBL" id="AMSQ01000015">
    <property type="protein sequence ID" value="EKU46811.1"/>
    <property type="molecule type" value="Genomic_DNA"/>
</dbReference>